<feature type="domain" description="Histidine kinase" evidence="8">
    <location>
        <begin position="216"/>
        <end position="431"/>
    </location>
</feature>
<dbReference type="PANTHER" id="PTHR44936:SF10">
    <property type="entry name" value="SENSOR PROTEIN RSTB"/>
    <property type="match status" value="1"/>
</dbReference>
<keyword evidence="7" id="KW-1133">Transmembrane helix</keyword>
<feature type="transmembrane region" description="Helical" evidence="7">
    <location>
        <begin position="25"/>
        <end position="42"/>
    </location>
</feature>
<keyword evidence="5 9" id="KW-0418">Kinase</keyword>
<keyword evidence="7" id="KW-0472">Membrane</keyword>
<dbReference type="AlphaFoldDB" id="B8CUP3"/>
<dbReference type="Gene3D" id="3.30.565.10">
    <property type="entry name" value="Histidine kinase-like ATPase, C-terminal domain"/>
    <property type="match status" value="1"/>
</dbReference>
<dbReference type="GO" id="GO:0000155">
    <property type="term" value="F:phosphorelay sensor kinase activity"/>
    <property type="evidence" value="ECO:0007669"/>
    <property type="project" value="TreeGrafter"/>
</dbReference>
<evidence type="ECO:0000259" key="8">
    <source>
        <dbReference type="PROSITE" id="PS50109"/>
    </source>
</evidence>
<dbReference type="Gene3D" id="1.10.287.130">
    <property type="match status" value="1"/>
</dbReference>
<dbReference type="HOGENOM" id="CLU_046130_1_0_6"/>
<dbReference type="OrthoDB" id="9785252at2"/>
<reference evidence="9 10" key="1">
    <citation type="journal article" date="2008" name="PLoS ONE">
        <title>Environmental adaptation: genomic analysis of the piezotolerant and psychrotolerant deep-sea iron reducing bacterium Shewanella piezotolerans WP3.</title>
        <authorList>
            <person name="Wang F."/>
            <person name="Wang J."/>
            <person name="Jian H."/>
            <person name="Zhang B."/>
            <person name="Li S."/>
            <person name="Wang F."/>
            <person name="Zeng X."/>
            <person name="Gao L."/>
            <person name="Bartlett D.H."/>
            <person name="Yu J."/>
            <person name="Hu S."/>
            <person name="Xiao X."/>
        </authorList>
    </citation>
    <scope>NUCLEOTIDE SEQUENCE [LARGE SCALE GENOMIC DNA]</scope>
    <source>
        <strain evidence="10">WP3 / JCM 13877</strain>
    </source>
</reference>
<dbReference type="InterPro" id="IPR005467">
    <property type="entry name" value="His_kinase_dom"/>
</dbReference>
<gene>
    <name evidence="9" type="ordered locus">swp_4595</name>
</gene>
<accession>B8CUP3</accession>
<organism evidence="9 10">
    <name type="scientific">Shewanella piezotolerans (strain WP3 / JCM 13877)</name>
    <dbReference type="NCBI Taxonomy" id="225849"/>
    <lineage>
        <taxon>Bacteria</taxon>
        <taxon>Pseudomonadati</taxon>
        <taxon>Pseudomonadota</taxon>
        <taxon>Gammaproteobacteria</taxon>
        <taxon>Alteromonadales</taxon>
        <taxon>Shewanellaceae</taxon>
        <taxon>Shewanella</taxon>
    </lineage>
</organism>
<dbReference type="PANTHER" id="PTHR44936">
    <property type="entry name" value="SENSOR PROTEIN CREC"/>
    <property type="match status" value="1"/>
</dbReference>
<sequence length="437" mass="48053">MINSKLKNPFTSLFNNNFGATDQLALLRIAGLLLKLGLTFFAAETFGLSLSSPVLYWGLCLEAMYLAFTFRLREPIARTESGLFIVLLLDTIFWISWLYFTGGATNAFISLLLLPIAIAAITLPKWAPWSLTLLSTVAYSLMIFSVPESQMKHHGMDMSSHYLGMWFNFLISSLVLTTSVAYIAQRMRKQDVELSFMREAQLRQEKLLALGTASAQMAHQLATPLASLRLLVDEVVEEAPTQDRNLKPILSEMDSALLRCEQTLHSLRTATESIREQKQTVLSANQLLNTLKQQVLLLMPQVKLELTLMDESNADSQVGIVTDASLLPALMSLVENAASASLAEIGEERVNVSALFANQSHRLCILVKDHGVGIPKKMHAQLGQELIESEQGMGMALLLSHASFERLGGRLLLAGLPEGGTVAEVSFPMQKSVGATT</sequence>
<dbReference type="Pfam" id="PF02518">
    <property type="entry name" value="HATPase_c"/>
    <property type="match status" value="1"/>
</dbReference>
<evidence type="ECO:0000256" key="4">
    <source>
        <dbReference type="ARBA" id="ARBA00022741"/>
    </source>
</evidence>
<dbReference type="InterPro" id="IPR036890">
    <property type="entry name" value="HATPase_C_sf"/>
</dbReference>
<keyword evidence="3" id="KW-0808">Transferase</keyword>
<feature type="transmembrane region" description="Helical" evidence="7">
    <location>
        <begin position="130"/>
        <end position="146"/>
    </location>
</feature>
<feature type="transmembrane region" description="Helical" evidence="7">
    <location>
        <begin position="82"/>
        <end position="100"/>
    </location>
</feature>
<dbReference type="EC" id="2.7.13.3" evidence="2"/>
<dbReference type="eggNOG" id="COG4191">
    <property type="taxonomic scope" value="Bacteria"/>
</dbReference>
<comment type="catalytic activity">
    <reaction evidence="1">
        <text>ATP + protein L-histidine = ADP + protein N-phospho-L-histidine.</text>
        <dbReference type="EC" id="2.7.13.3"/>
    </reaction>
</comment>
<dbReference type="STRING" id="225849.swp_4595"/>
<dbReference type="SMART" id="SM00387">
    <property type="entry name" value="HATPase_c"/>
    <property type="match status" value="1"/>
</dbReference>
<keyword evidence="7" id="KW-0812">Transmembrane</keyword>
<feature type="transmembrane region" description="Helical" evidence="7">
    <location>
        <begin position="166"/>
        <end position="184"/>
    </location>
</feature>
<evidence type="ECO:0000256" key="6">
    <source>
        <dbReference type="ARBA" id="ARBA00022840"/>
    </source>
</evidence>
<evidence type="ECO:0000313" key="10">
    <source>
        <dbReference type="Proteomes" id="UP000000753"/>
    </source>
</evidence>
<feature type="transmembrane region" description="Helical" evidence="7">
    <location>
        <begin position="106"/>
        <end position="123"/>
    </location>
</feature>
<dbReference type="PROSITE" id="PS50109">
    <property type="entry name" value="HIS_KIN"/>
    <property type="match status" value="1"/>
</dbReference>
<keyword evidence="10" id="KW-1185">Reference proteome</keyword>
<evidence type="ECO:0000256" key="5">
    <source>
        <dbReference type="ARBA" id="ARBA00022777"/>
    </source>
</evidence>
<keyword evidence="4" id="KW-0547">Nucleotide-binding</keyword>
<keyword evidence="6 9" id="KW-0067">ATP-binding</keyword>
<evidence type="ECO:0000256" key="7">
    <source>
        <dbReference type="SAM" id="Phobius"/>
    </source>
</evidence>
<evidence type="ECO:0000313" key="9">
    <source>
        <dbReference type="EMBL" id="ACJ31235.1"/>
    </source>
</evidence>
<dbReference type="InterPro" id="IPR050980">
    <property type="entry name" value="2C_sensor_his_kinase"/>
</dbReference>
<dbReference type="GO" id="GO:0005886">
    <property type="term" value="C:plasma membrane"/>
    <property type="evidence" value="ECO:0007669"/>
    <property type="project" value="TreeGrafter"/>
</dbReference>
<protein>
    <recommendedName>
        <fullName evidence="2">histidine kinase</fullName>
        <ecNumber evidence="2">2.7.13.3</ecNumber>
    </recommendedName>
</protein>
<evidence type="ECO:0000256" key="3">
    <source>
        <dbReference type="ARBA" id="ARBA00022679"/>
    </source>
</evidence>
<feature type="transmembrane region" description="Helical" evidence="7">
    <location>
        <begin position="54"/>
        <end position="70"/>
    </location>
</feature>
<proteinExistence type="predicted"/>
<name>B8CUP3_SHEPW</name>
<evidence type="ECO:0000256" key="1">
    <source>
        <dbReference type="ARBA" id="ARBA00000085"/>
    </source>
</evidence>
<dbReference type="KEGG" id="swp:swp_4595"/>
<dbReference type="RefSeq" id="WP_020914565.1">
    <property type="nucleotide sequence ID" value="NC_011566.1"/>
</dbReference>
<dbReference type="InterPro" id="IPR003594">
    <property type="entry name" value="HATPase_dom"/>
</dbReference>
<dbReference type="EMBL" id="CP000472">
    <property type="protein sequence ID" value="ACJ31235.1"/>
    <property type="molecule type" value="Genomic_DNA"/>
</dbReference>
<dbReference type="GO" id="GO:0005524">
    <property type="term" value="F:ATP binding"/>
    <property type="evidence" value="ECO:0007669"/>
    <property type="project" value="UniProtKB-KW"/>
</dbReference>
<dbReference type="Proteomes" id="UP000000753">
    <property type="component" value="Chromosome"/>
</dbReference>
<dbReference type="SUPFAM" id="SSF55874">
    <property type="entry name" value="ATPase domain of HSP90 chaperone/DNA topoisomerase II/histidine kinase"/>
    <property type="match status" value="1"/>
</dbReference>
<evidence type="ECO:0000256" key="2">
    <source>
        <dbReference type="ARBA" id="ARBA00012438"/>
    </source>
</evidence>